<dbReference type="OrthoDB" id="9766983at2"/>
<dbReference type="RefSeq" id="WP_091522778.1">
    <property type="nucleotide sequence ID" value="NZ_LT629772.1"/>
</dbReference>
<dbReference type="AlphaFoldDB" id="A0A1H1RHL8"/>
<name>A0A1H1RHL8_9ACTN</name>
<feature type="compositionally biased region" description="Basic and acidic residues" evidence="1">
    <location>
        <begin position="23"/>
        <end position="35"/>
    </location>
</feature>
<evidence type="ECO:0000313" key="3">
    <source>
        <dbReference type="EMBL" id="SDS35185.1"/>
    </source>
</evidence>
<feature type="domain" description="Amidohydrolase 3" evidence="2">
    <location>
        <begin position="433"/>
        <end position="531"/>
    </location>
</feature>
<dbReference type="SUPFAM" id="SSF51338">
    <property type="entry name" value="Composite domain of metallo-dependent hydrolases"/>
    <property type="match status" value="1"/>
</dbReference>
<evidence type="ECO:0000313" key="4">
    <source>
        <dbReference type="Proteomes" id="UP000199103"/>
    </source>
</evidence>
<dbReference type="Proteomes" id="UP000199103">
    <property type="component" value="Chromosome I"/>
</dbReference>
<feature type="region of interest" description="Disordered" evidence="1">
    <location>
        <begin position="1"/>
        <end position="35"/>
    </location>
</feature>
<dbReference type="GO" id="GO:0016812">
    <property type="term" value="F:hydrolase activity, acting on carbon-nitrogen (but not peptide) bonds, in cyclic amides"/>
    <property type="evidence" value="ECO:0007669"/>
    <property type="project" value="TreeGrafter"/>
</dbReference>
<dbReference type="GO" id="GO:0005829">
    <property type="term" value="C:cytosol"/>
    <property type="evidence" value="ECO:0007669"/>
    <property type="project" value="TreeGrafter"/>
</dbReference>
<dbReference type="PANTHER" id="PTHR11647:SF1">
    <property type="entry name" value="COLLAPSIN RESPONSE MEDIATOR PROTEIN"/>
    <property type="match status" value="1"/>
</dbReference>
<dbReference type="InterPro" id="IPR032466">
    <property type="entry name" value="Metal_Hydrolase"/>
</dbReference>
<dbReference type="SUPFAM" id="SSF51556">
    <property type="entry name" value="Metallo-dependent hydrolases"/>
    <property type="match status" value="1"/>
</dbReference>
<proteinExistence type="predicted"/>
<dbReference type="InterPro" id="IPR013108">
    <property type="entry name" value="Amidohydro_3"/>
</dbReference>
<organism evidence="3 4">
    <name type="scientific">Microlunatus soli</name>
    <dbReference type="NCBI Taxonomy" id="630515"/>
    <lineage>
        <taxon>Bacteria</taxon>
        <taxon>Bacillati</taxon>
        <taxon>Actinomycetota</taxon>
        <taxon>Actinomycetes</taxon>
        <taxon>Propionibacteriales</taxon>
        <taxon>Propionibacteriaceae</taxon>
        <taxon>Microlunatus</taxon>
    </lineage>
</organism>
<evidence type="ECO:0000259" key="2">
    <source>
        <dbReference type="Pfam" id="PF07969"/>
    </source>
</evidence>
<gene>
    <name evidence="3" type="ORF">SAMN04489812_1651</name>
</gene>
<dbReference type="Gene3D" id="3.20.20.140">
    <property type="entry name" value="Metal-dependent hydrolases"/>
    <property type="match status" value="1"/>
</dbReference>
<keyword evidence="4" id="KW-1185">Reference proteome</keyword>
<dbReference type="Gene3D" id="2.30.40.10">
    <property type="entry name" value="Urease, subunit C, domain 1"/>
    <property type="match status" value="1"/>
</dbReference>
<protein>
    <submittedName>
        <fullName evidence="3">Dihydroorotase</fullName>
    </submittedName>
</protein>
<dbReference type="InterPro" id="IPR011059">
    <property type="entry name" value="Metal-dep_hydrolase_composite"/>
</dbReference>
<accession>A0A1H1RHL8</accession>
<evidence type="ECO:0000256" key="1">
    <source>
        <dbReference type="SAM" id="MobiDB-lite"/>
    </source>
</evidence>
<feature type="domain" description="Amidohydrolase 3" evidence="2">
    <location>
        <begin position="82"/>
        <end position="139"/>
    </location>
</feature>
<dbReference type="STRING" id="630515.SAMN04489812_1651"/>
<dbReference type="Pfam" id="PF07969">
    <property type="entry name" value="Amidohydro_3"/>
    <property type="match status" value="2"/>
</dbReference>
<dbReference type="NCBIfam" id="NF006560">
    <property type="entry name" value="PRK09061.1"/>
    <property type="match status" value="1"/>
</dbReference>
<sequence>MTLPDGGQSPDALRSGTGGGSWDGERSGRGLSEREPFDLLVTGGRVIDPASGRDEIAAVGIRAGSIAYVGPVPDRAAAYSRRTIDATGQVVAPGFIDLHSHAQTISGGRLQALDGVTTALELEGGALPVADHYRYAEDQGRVINFGMSASWSSARMCVLDQAPAVRPQDDPRFRLPLAMFDQFQNGPRWQSAADDAQESKIVGLVERQIAAGAIGIGVLQGYAPGSRLSEQHLLGRLAEQVGQPLFVHARSMAPAGPGNAVDAAHELIDTAELTGAHVHLCHLNSTSGRRADRVTTDWATAQRSGLRLTAEAYPFHAGSTVIGAAFLDPEVLARDGISTRSVIYLATGERVADADRLLELRETDPGALCILETFDLDDPQQLALLLTAVTFGDAAIASDAMPLTYTGPAPRSGTDHSERALAALTGDVWPLPDGLIAHLRTSGCFARALRWLVRDLGVLDLVEVIRRCTILPATILAAAAPAMQRKGRLSVGADADLTIFDPDRVQPAGDYTRLAPSIGFSHVIVAGTPVVDGGDLVPDAFPGRAIRGSAG</sequence>
<dbReference type="PANTHER" id="PTHR11647">
    <property type="entry name" value="HYDRANTOINASE/DIHYDROPYRIMIDINASE FAMILY MEMBER"/>
    <property type="match status" value="1"/>
</dbReference>
<reference evidence="3 4" key="1">
    <citation type="submission" date="2016-10" db="EMBL/GenBank/DDBJ databases">
        <authorList>
            <person name="de Groot N.N."/>
        </authorList>
    </citation>
    <scope>NUCLEOTIDE SEQUENCE [LARGE SCALE GENOMIC DNA]</scope>
    <source>
        <strain evidence="3 4">DSM 21800</strain>
    </source>
</reference>
<dbReference type="EMBL" id="LT629772">
    <property type="protein sequence ID" value="SDS35185.1"/>
    <property type="molecule type" value="Genomic_DNA"/>
</dbReference>
<dbReference type="InterPro" id="IPR050378">
    <property type="entry name" value="Metallo-dep_Hydrolases_sf"/>
</dbReference>